<dbReference type="AlphaFoldDB" id="A0A1L3FRP1"/>
<evidence type="ECO:0000313" key="4">
    <source>
        <dbReference type="Proteomes" id="UP000181962"/>
    </source>
</evidence>
<evidence type="ECO:0000313" key="3">
    <source>
        <dbReference type="EMBL" id="MET4725806.1"/>
    </source>
</evidence>
<feature type="compositionally biased region" description="Basic and acidic residues" evidence="1">
    <location>
        <begin position="1"/>
        <end position="15"/>
    </location>
</feature>
<dbReference type="EMBL" id="JBEPTQ010000002">
    <property type="protein sequence ID" value="MET4725806.1"/>
    <property type="molecule type" value="Genomic_DNA"/>
</dbReference>
<evidence type="ECO:0008006" key="6">
    <source>
        <dbReference type="Google" id="ProtNLM"/>
    </source>
</evidence>
<organism evidence="2 4">
    <name type="scientific">Bradyrhizobium japonicum</name>
    <dbReference type="NCBI Taxonomy" id="375"/>
    <lineage>
        <taxon>Bacteria</taxon>
        <taxon>Pseudomonadati</taxon>
        <taxon>Pseudomonadota</taxon>
        <taxon>Alphaproteobacteria</taxon>
        <taxon>Hyphomicrobiales</taxon>
        <taxon>Nitrobacteraceae</taxon>
        <taxon>Bradyrhizobium</taxon>
    </lineage>
</organism>
<dbReference type="Proteomes" id="UP001549291">
    <property type="component" value="Unassembled WGS sequence"/>
</dbReference>
<gene>
    <name evidence="3" type="ORF">ABIF63_009912</name>
    <name evidence="2" type="ORF">BKD09_47520</name>
</gene>
<accession>A0A1L3FRP1</accession>
<evidence type="ECO:0000313" key="2">
    <source>
        <dbReference type="EMBL" id="APG15956.1"/>
    </source>
</evidence>
<proteinExistence type="predicted"/>
<evidence type="ECO:0000256" key="1">
    <source>
        <dbReference type="SAM" id="MobiDB-lite"/>
    </source>
</evidence>
<keyword evidence="5" id="KW-1185">Reference proteome</keyword>
<dbReference type="EMBL" id="CP017637">
    <property type="protein sequence ID" value="APG15956.1"/>
    <property type="molecule type" value="Genomic_DNA"/>
</dbReference>
<name>A0A1L3FRP1_BRAJP</name>
<reference evidence="3 5" key="2">
    <citation type="submission" date="2024-06" db="EMBL/GenBank/DDBJ databases">
        <title>Genomic Encyclopedia of Type Strains, Phase V (KMG-V): Genome sequencing to study the core and pangenomes of soil and plant-associated prokaryotes.</title>
        <authorList>
            <person name="Whitman W."/>
        </authorList>
    </citation>
    <scope>NUCLEOTIDE SEQUENCE [LARGE SCALE GENOMIC DNA]</scope>
    <source>
        <strain evidence="3 5">USDA 160</strain>
    </source>
</reference>
<sequence>MSKGSERTSDVADRKPVRRRVKMPGESRHSECSDSPAVIARKLMQAKREKRLRVTQRNG</sequence>
<feature type="compositionally biased region" description="Basic and acidic residues" evidence="1">
    <location>
        <begin position="23"/>
        <end position="32"/>
    </location>
</feature>
<protein>
    <recommendedName>
        <fullName evidence="6">Transcriptional regulator</fullName>
    </recommendedName>
</protein>
<reference evidence="2 4" key="1">
    <citation type="submission" date="2016-11" db="EMBL/GenBank/DDBJ databases">
        <title>Complete Genome Sequence of Bradyrhizobium sp. strain J5, an isolated from soybean nodule in Hokkaido.</title>
        <authorList>
            <person name="Kanehara K."/>
        </authorList>
    </citation>
    <scope>NUCLEOTIDE SEQUENCE [LARGE SCALE GENOMIC DNA]</scope>
    <source>
        <strain evidence="2 4">J5</strain>
    </source>
</reference>
<evidence type="ECO:0000313" key="5">
    <source>
        <dbReference type="Proteomes" id="UP001549291"/>
    </source>
</evidence>
<dbReference type="Proteomes" id="UP000181962">
    <property type="component" value="Chromosome"/>
</dbReference>
<feature type="region of interest" description="Disordered" evidence="1">
    <location>
        <begin position="1"/>
        <end position="38"/>
    </location>
</feature>